<evidence type="ECO:0000313" key="2">
    <source>
        <dbReference type="EMBL" id="MFB9759529.1"/>
    </source>
</evidence>
<reference evidence="2 3" key="1">
    <citation type="submission" date="2024-09" db="EMBL/GenBank/DDBJ databases">
        <authorList>
            <person name="Sun Q."/>
            <person name="Mori K."/>
        </authorList>
    </citation>
    <scope>NUCLEOTIDE SEQUENCE [LARGE SCALE GENOMIC DNA]</scope>
    <source>
        <strain evidence="2 3">JCM 11201</strain>
    </source>
</reference>
<gene>
    <name evidence="2" type="ORF">ACFFMS_13960</name>
</gene>
<dbReference type="Gene3D" id="3.90.105.50">
    <property type="match status" value="1"/>
</dbReference>
<keyword evidence="2" id="KW-0238">DNA-binding</keyword>
<dbReference type="InterPro" id="IPR041657">
    <property type="entry name" value="HTH_17"/>
</dbReference>
<dbReference type="Pfam" id="PF12728">
    <property type="entry name" value="HTH_17"/>
    <property type="match status" value="1"/>
</dbReference>
<dbReference type="InterPro" id="IPR038148">
    <property type="entry name" value="Tn1545/Tn916_Xis"/>
</dbReference>
<sequence>MYLTIKETADFLNIRESEIESLIRQRRIRAVYDGEQYLINKEQFNNHLQQMEKYRKLIDEILSEPIPDDLDVKDED</sequence>
<dbReference type="EMBL" id="JBHMAF010000073">
    <property type="protein sequence ID" value="MFB9759529.1"/>
    <property type="molecule type" value="Genomic_DNA"/>
</dbReference>
<dbReference type="RefSeq" id="WP_129728572.1">
    <property type="nucleotide sequence ID" value="NZ_JBHMAF010000073.1"/>
</dbReference>
<accession>A0ABV5WFX9</accession>
<keyword evidence="3" id="KW-1185">Reference proteome</keyword>
<evidence type="ECO:0000259" key="1">
    <source>
        <dbReference type="Pfam" id="PF12728"/>
    </source>
</evidence>
<dbReference type="Proteomes" id="UP001589609">
    <property type="component" value="Unassembled WGS sequence"/>
</dbReference>
<organism evidence="2 3">
    <name type="scientific">Ectobacillus funiculus</name>
    <dbReference type="NCBI Taxonomy" id="137993"/>
    <lineage>
        <taxon>Bacteria</taxon>
        <taxon>Bacillati</taxon>
        <taxon>Bacillota</taxon>
        <taxon>Bacilli</taxon>
        <taxon>Bacillales</taxon>
        <taxon>Bacillaceae</taxon>
        <taxon>Ectobacillus</taxon>
    </lineage>
</organism>
<proteinExistence type="predicted"/>
<dbReference type="NCBIfam" id="TIGR01764">
    <property type="entry name" value="excise"/>
    <property type="match status" value="1"/>
</dbReference>
<feature type="domain" description="Helix-turn-helix" evidence="1">
    <location>
        <begin position="2"/>
        <end position="50"/>
    </location>
</feature>
<evidence type="ECO:0000313" key="3">
    <source>
        <dbReference type="Proteomes" id="UP001589609"/>
    </source>
</evidence>
<dbReference type="GO" id="GO:0003677">
    <property type="term" value="F:DNA binding"/>
    <property type="evidence" value="ECO:0007669"/>
    <property type="project" value="UniProtKB-KW"/>
</dbReference>
<protein>
    <submittedName>
        <fullName evidence="2">Excisionase family DNA-binding protein</fullName>
    </submittedName>
</protein>
<comment type="caution">
    <text evidence="2">The sequence shown here is derived from an EMBL/GenBank/DDBJ whole genome shotgun (WGS) entry which is preliminary data.</text>
</comment>
<name>A0ABV5WFX9_9BACI</name>
<dbReference type="InterPro" id="IPR010093">
    <property type="entry name" value="SinI_DNA-bd"/>
</dbReference>